<reference evidence="4" key="1">
    <citation type="submission" date="2023-03" db="EMBL/GenBank/DDBJ databases">
        <authorList>
            <person name="Julca I."/>
        </authorList>
    </citation>
    <scope>NUCLEOTIDE SEQUENCE</scope>
</reference>
<sequence>MVAKRKALENVDANPVPLGATGRGLPYAPEDWPNPGDVWSWRVGRRVTASGFHQDRFLYAPESLQEKSGKRVMLQSKPHVVRFLKEKVPDADIDAFWASFTWDIPGPAEDSKKGIVILGSHSGEELDGEFQVSGRTKRTRKAKSKAKNLISYEELDDEFALEQSESVAELAVASELSDNDAISQNGSEYESPIDLNSKGPQSLVESQAALDPQEFDNFLNSLDEIMSTPVNKSEASGSVTFQREGLTETRAKLSSLLTRGFSGLVTSSHFKQLTTLSSKLLQCDPTLSPTELSMLKLIQEIPLASKNFQEAEKLVSQADKFFDNLNAKISRVASLKNEYKEAKEQLDRSQAKESSAMLSMMEIDEQIAALQLRRAEVTETIKATNRQIVEQSAVQKKIMESLPKIVHEVQVANTEKEEWELKKNRSAEQVAEIKAKFAPLEGFSF</sequence>
<feature type="region of interest" description="Disordered" evidence="2">
    <location>
        <begin position="182"/>
        <end position="202"/>
    </location>
</feature>
<evidence type="ECO:0000313" key="5">
    <source>
        <dbReference type="Proteomes" id="UP001161247"/>
    </source>
</evidence>
<dbReference type="Pfam" id="PF23299">
    <property type="entry name" value="DUF7081"/>
    <property type="match status" value="1"/>
</dbReference>
<keyword evidence="1" id="KW-0175">Coiled coil</keyword>
<dbReference type="InterPro" id="IPR055508">
    <property type="entry name" value="DUF7081"/>
</dbReference>
<protein>
    <submittedName>
        <fullName evidence="4">OLC1v1020026C1</fullName>
    </submittedName>
</protein>
<accession>A0AAV1EFE0</accession>
<proteinExistence type="predicted"/>
<feature type="coiled-coil region" evidence="1">
    <location>
        <begin position="325"/>
        <end position="436"/>
    </location>
</feature>
<dbReference type="PANTHER" id="PTHR33345">
    <property type="entry name" value="ADAPTER PROTEIN, PUTATIVE-RELATED"/>
    <property type="match status" value="1"/>
</dbReference>
<organism evidence="4 5">
    <name type="scientific">Oldenlandia corymbosa var. corymbosa</name>
    <dbReference type="NCBI Taxonomy" id="529605"/>
    <lineage>
        <taxon>Eukaryota</taxon>
        <taxon>Viridiplantae</taxon>
        <taxon>Streptophyta</taxon>
        <taxon>Embryophyta</taxon>
        <taxon>Tracheophyta</taxon>
        <taxon>Spermatophyta</taxon>
        <taxon>Magnoliopsida</taxon>
        <taxon>eudicotyledons</taxon>
        <taxon>Gunneridae</taxon>
        <taxon>Pentapetalae</taxon>
        <taxon>asterids</taxon>
        <taxon>lamiids</taxon>
        <taxon>Gentianales</taxon>
        <taxon>Rubiaceae</taxon>
        <taxon>Rubioideae</taxon>
        <taxon>Spermacoceae</taxon>
        <taxon>Hedyotis-Oldenlandia complex</taxon>
        <taxon>Oldenlandia</taxon>
    </lineage>
</organism>
<evidence type="ECO:0000256" key="1">
    <source>
        <dbReference type="SAM" id="Coils"/>
    </source>
</evidence>
<name>A0AAV1EFE0_OLDCO</name>
<keyword evidence="5" id="KW-1185">Reference proteome</keyword>
<dbReference type="Proteomes" id="UP001161247">
    <property type="component" value="Chromosome 9"/>
</dbReference>
<evidence type="ECO:0000313" key="4">
    <source>
        <dbReference type="EMBL" id="CAI9118452.1"/>
    </source>
</evidence>
<evidence type="ECO:0000259" key="3">
    <source>
        <dbReference type="Pfam" id="PF23299"/>
    </source>
</evidence>
<feature type="domain" description="DUF7081" evidence="3">
    <location>
        <begin position="15"/>
        <end position="105"/>
    </location>
</feature>
<dbReference type="PANTHER" id="PTHR33345:SF4">
    <property type="entry name" value="MBD DOMAIN-CONTAINING PROTEIN"/>
    <property type="match status" value="1"/>
</dbReference>
<gene>
    <name evidence="4" type="ORF">OLC1_LOCUS24319</name>
</gene>
<evidence type="ECO:0000256" key="2">
    <source>
        <dbReference type="SAM" id="MobiDB-lite"/>
    </source>
</evidence>
<dbReference type="EMBL" id="OX459126">
    <property type="protein sequence ID" value="CAI9118452.1"/>
    <property type="molecule type" value="Genomic_DNA"/>
</dbReference>
<dbReference type="AlphaFoldDB" id="A0AAV1EFE0"/>